<name>A0A830FV39_9EURY</name>
<evidence type="ECO:0000313" key="3">
    <source>
        <dbReference type="Proteomes" id="UP000614609"/>
    </source>
</evidence>
<comment type="caution">
    <text evidence="1">The sequence shown here is derived from an EMBL/GenBank/DDBJ whole genome shotgun (WGS) entry which is preliminary data.</text>
</comment>
<keyword evidence="3" id="KW-1185">Reference proteome</keyword>
<dbReference type="Proteomes" id="UP000765891">
    <property type="component" value="Unassembled WGS sequence"/>
</dbReference>
<dbReference type="EMBL" id="JAGGKO010000001">
    <property type="protein sequence ID" value="MBP1953625.1"/>
    <property type="molecule type" value="Genomic_DNA"/>
</dbReference>
<accession>A0A830FV39</accession>
<dbReference type="EMBL" id="BMOO01000003">
    <property type="protein sequence ID" value="GGM63859.1"/>
    <property type="molecule type" value="Genomic_DNA"/>
</dbReference>
<gene>
    <name evidence="1" type="ORF">GCM10009017_12390</name>
    <name evidence="2" type="ORF">J2752_000506</name>
</gene>
<proteinExistence type="predicted"/>
<sequence>MPGDAPHADVAPMCTDCDARGARGNHKGDDVLRCPECDDILYRPLAPA</sequence>
<reference evidence="1" key="2">
    <citation type="submission" date="2020-09" db="EMBL/GenBank/DDBJ databases">
        <authorList>
            <person name="Sun Q."/>
            <person name="Ohkuma M."/>
        </authorList>
    </citation>
    <scope>NUCLEOTIDE SEQUENCE</scope>
    <source>
        <strain evidence="1">JCM 16108</strain>
    </source>
</reference>
<organism evidence="1 3">
    <name type="scientific">Halarchaeum rubridurum</name>
    <dbReference type="NCBI Taxonomy" id="489911"/>
    <lineage>
        <taxon>Archaea</taxon>
        <taxon>Methanobacteriati</taxon>
        <taxon>Methanobacteriota</taxon>
        <taxon>Stenosarchaea group</taxon>
        <taxon>Halobacteria</taxon>
        <taxon>Halobacteriales</taxon>
        <taxon>Halobacteriaceae</taxon>
    </lineage>
</organism>
<dbReference type="RefSeq" id="WP_188870999.1">
    <property type="nucleotide sequence ID" value="NZ_BMOO01000003.1"/>
</dbReference>
<dbReference type="Proteomes" id="UP000614609">
    <property type="component" value="Unassembled WGS sequence"/>
</dbReference>
<protein>
    <submittedName>
        <fullName evidence="2">tRNA(Ile2) C34 agmatinyltransferase TiaS</fullName>
    </submittedName>
</protein>
<evidence type="ECO:0000313" key="1">
    <source>
        <dbReference type="EMBL" id="GGM63859.1"/>
    </source>
</evidence>
<reference evidence="2" key="3">
    <citation type="submission" date="2021-03" db="EMBL/GenBank/DDBJ databases">
        <title>Genomic Encyclopedia of Type Strains, Phase IV (KMG-IV): sequencing the most valuable type-strain genomes for metagenomic binning, comparative biology and taxonomic classification.</title>
        <authorList>
            <person name="Goeker M."/>
        </authorList>
    </citation>
    <scope>NUCLEOTIDE SEQUENCE</scope>
    <source>
        <strain evidence="2">DSM 22443</strain>
    </source>
</reference>
<evidence type="ECO:0000313" key="2">
    <source>
        <dbReference type="EMBL" id="MBP1953625.1"/>
    </source>
</evidence>
<dbReference type="AlphaFoldDB" id="A0A830FV39"/>
<reference evidence="1" key="1">
    <citation type="journal article" date="2014" name="Int. J. Syst. Evol. Microbiol.">
        <title>Complete genome sequence of Corynebacterium casei LMG S-19264T (=DSM 44701T), isolated from a smear-ripened cheese.</title>
        <authorList>
            <consortium name="US DOE Joint Genome Institute (JGI-PGF)"/>
            <person name="Walter F."/>
            <person name="Albersmeier A."/>
            <person name="Kalinowski J."/>
            <person name="Ruckert C."/>
        </authorList>
    </citation>
    <scope>NUCLEOTIDE SEQUENCE</scope>
    <source>
        <strain evidence="1">JCM 16108</strain>
    </source>
</reference>